<dbReference type="InterPro" id="IPR031893">
    <property type="entry name" value="Phage_tail_APC"/>
</dbReference>
<protein>
    <submittedName>
        <fullName evidence="3">Phage tail assembly chaperone</fullName>
    </submittedName>
</protein>
<dbReference type="RefSeq" id="WP_265689215.1">
    <property type="nucleotide sequence ID" value="NZ_JAKRRX010000186.1"/>
</dbReference>
<evidence type="ECO:0000313" key="3">
    <source>
        <dbReference type="EMBL" id="MCW8336151.1"/>
    </source>
</evidence>
<evidence type="ECO:0000259" key="2">
    <source>
        <dbReference type="Pfam" id="PF16778"/>
    </source>
</evidence>
<organism evidence="3 4">
    <name type="scientific">Vibrio paucivorans</name>
    <dbReference type="NCBI Taxonomy" id="2829489"/>
    <lineage>
        <taxon>Bacteria</taxon>
        <taxon>Pseudomonadati</taxon>
        <taxon>Pseudomonadota</taxon>
        <taxon>Gammaproteobacteria</taxon>
        <taxon>Vibrionales</taxon>
        <taxon>Vibrionaceae</taxon>
        <taxon>Vibrio</taxon>
    </lineage>
</organism>
<dbReference type="Pfam" id="PF16778">
    <property type="entry name" value="Phage_tail_APC"/>
    <property type="match status" value="1"/>
</dbReference>
<name>A0A9X3CI17_9VIBR</name>
<sequence>MSKLFSPSKMGVFDSELKEFYEKAGEWPSDLVEITPEEYDDFFSNAAPDGKSLDWTDNRLQWIDSPEPTIEEKERIERKWRDTELFTVDHTINQLDDNGLDSNIYRQYRIALRDYPQQEGFPYSPRPESPQPVAR</sequence>
<feature type="domain" description="Phage tail assembly chaperone-like" evidence="2">
    <location>
        <begin position="77"/>
        <end position="131"/>
    </location>
</feature>
<dbReference type="Proteomes" id="UP001155586">
    <property type="component" value="Unassembled WGS sequence"/>
</dbReference>
<dbReference type="EMBL" id="JAKRRX010000186">
    <property type="protein sequence ID" value="MCW8336151.1"/>
    <property type="molecule type" value="Genomic_DNA"/>
</dbReference>
<comment type="caution">
    <text evidence="3">The sequence shown here is derived from an EMBL/GenBank/DDBJ whole genome shotgun (WGS) entry which is preliminary data.</text>
</comment>
<feature type="compositionally biased region" description="Pro residues" evidence="1">
    <location>
        <begin position="124"/>
        <end position="135"/>
    </location>
</feature>
<gene>
    <name evidence="3" type="ORF">MD483_20270</name>
</gene>
<reference evidence="3" key="1">
    <citation type="submission" date="2022-02" db="EMBL/GenBank/DDBJ databases">
        <title>Vibrio sp. nov., a new bacterium isolated from Bohai sea, China.</title>
        <authorList>
            <person name="Yuan Y."/>
        </authorList>
    </citation>
    <scope>NUCLEOTIDE SEQUENCE</scope>
    <source>
        <strain evidence="3">DBSS07</strain>
    </source>
</reference>
<feature type="region of interest" description="Disordered" evidence="1">
    <location>
        <begin position="116"/>
        <end position="135"/>
    </location>
</feature>
<dbReference type="AlphaFoldDB" id="A0A9X3CI17"/>
<evidence type="ECO:0000256" key="1">
    <source>
        <dbReference type="SAM" id="MobiDB-lite"/>
    </source>
</evidence>
<accession>A0A9X3CI17</accession>
<evidence type="ECO:0000313" key="4">
    <source>
        <dbReference type="Proteomes" id="UP001155586"/>
    </source>
</evidence>
<proteinExistence type="predicted"/>
<keyword evidence="4" id="KW-1185">Reference proteome</keyword>